<sequence>MEKSILRSNFAVQVLILNADFGLHFIILILIRLSKSSSTNNYKNLVSVFLNGIYIAYMDINIIAGEKFFNELAEGATTPETLRQKDCNNRNTIWRAVLNL</sequence>
<gene>
    <name evidence="2" type="ORF">ACI8B_120019</name>
</gene>
<dbReference type="AlphaFoldDB" id="A0A653K188"/>
<organism evidence="2 3">
    <name type="scientific">Acinetobacter proteolyticus</name>
    <dbReference type="NCBI Taxonomy" id="1776741"/>
    <lineage>
        <taxon>Bacteria</taxon>
        <taxon>Pseudomonadati</taxon>
        <taxon>Pseudomonadota</taxon>
        <taxon>Gammaproteobacteria</taxon>
        <taxon>Moraxellales</taxon>
        <taxon>Moraxellaceae</taxon>
        <taxon>Acinetobacter</taxon>
    </lineage>
</organism>
<evidence type="ECO:0000313" key="3">
    <source>
        <dbReference type="Proteomes" id="UP000430404"/>
    </source>
</evidence>
<keyword evidence="1" id="KW-0472">Membrane</keyword>
<evidence type="ECO:0000313" key="2">
    <source>
        <dbReference type="EMBL" id="VXA54126.1"/>
    </source>
</evidence>
<protein>
    <submittedName>
        <fullName evidence="2">Uncharacterized protein</fullName>
    </submittedName>
</protein>
<dbReference type="Proteomes" id="UP000430404">
    <property type="component" value="Unassembled WGS sequence"/>
</dbReference>
<feature type="transmembrane region" description="Helical" evidence="1">
    <location>
        <begin position="12"/>
        <end position="33"/>
    </location>
</feature>
<accession>A0A653K188</accession>
<keyword evidence="1" id="KW-1133">Transmembrane helix</keyword>
<keyword evidence="1" id="KW-0812">Transmembrane</keyword>
<reference evidence="2 3" key="1">
    <citation type="submission" date="2019-10" db="EMBL/GenBank/DDBJ databases">
        <authorList>
            <person name="Karimi E."/>
        </authorList>
    </citation>
    <scope>NUCLEOTIDE SEQUENCE [LARGE SCALE GENOMIC DNA]</scope>
    <source>
        <strain evidence="2">Acinetobacter sp. 8BE</strain>
    </source>
</reference>
<feature type="transmembrane region" description="Helical" evidence="1">
    <location>
        <begin position="45"/>
        <end position="64"/>
    </location>
</feature>
<dbReference type="EMBL" id="CABWKZ010000004">
    <property type="protein sequence ID" value="VXA54126.1"/>
    <property type="molecule type" value="Genomic_DNA"/>
</dbReference>
<proteinExistence type="predicted"/>
<name>A0A653K188_9GAMM</name>
<evidence type="ECO:0000256" key="1">
    <source>
        <dbReference type="SAM" id="Phobius"/>
    </source>
</evidence>